<gene>
    <name evidence="3" type="ORF">BG846_00390</name>
</gene>
<feature type="region of interest" description="Disordered" evidence="1">
    <location>
        <begin position="181"/>
        <end position="245"/>
    </location>
</feature>
<dbReference type="SUPFAM" id="SSF46785">
    <property type="entry name" value="Winged helix' DNA-binding domain"/>
    <property type="match status" value="1"/>
</dbReference>
<reference evidence="3 4" key="1">
    <citation type="submission" date="2016-09" db="EMBL/GenBank/DDBJ databases">
        <title>Streptomyces fradiae DSM40063, a candidate organism with high potential of specific P450 cytochromes.</title>
        <authorList>
            <person name="Grumaz C."/>
            <person name="Vainshtein Y."/>
            <person name="Kirstahler P."/>
            <person name="Sohn K."/>
        </authorList>
    </citation>
    <scope>NUCLEOTIDE SEQUENCE [LARGE SCALE GENOMIC DNA]</scope>
    <source>
        <strain evidence="3 4">DSM 40063</strain>
    </source>
</reference>
<sequence>MGVSSPISPTVGGIECPETQLRVAPEQQWLGTTTGRIAPDPYSWMQAVHWVGGSGLYTPSQEHGPKWGPTTALIAQEISALGECRPSVGYLARKLGLSERTVKYHLAMLREAGLLVYRSKGTRLSGRVRQASVYERVIPTAFDEALGIRTVQRDEDAPAYTRVPVGIAETGRKLIGKLAKKAARKVRRRKRTSRTRSQASRCTPMQGGTSGLSTAGTSTVPSESKLASGQRKSPTPKKPNRAPQALNRVGRRYQLAGELIAQVPWLGHASRPRIAWIVRHVADAGWTALEIQAVAEATPLTAADVRRPSGMLAHRLKGAADLFTTPERRRTAVVAWQESRTAEQARHRAFDNQVQQQPVRMSVRRLVNEACAQVAAAEAEGAVEYTASSTSSIDDLDRTTVLQMRAAAAADHALIHTALEVLGETDTRRLYTNRLVDLALTTAAQQPAPAAF</sequence>
<dbReference type="InterPro" id="IPR001845">
    <property type="entry name" value="HTH_ArsR_DNA-bd_dom"/>
</dbReference>
<dbReference type="InterPro" id="IPR011991">
    <property type="entry name" value="ArsR-like_HTH"/>
</dbReference>
<dbReference type="Pfam" id="PF01022">
    <property type="entry name" value="HTH_5"/>
    <property type="match status" value="1"/>
</dbReference>
<evidence type="ECO:0000313" key="3">
    <source>
        <dbReference type="EMBL" id="OSY53930.1"/>
    </source>
</evidence>
<accession>A0A1Y2P2X4</accession>
<dbReference type="EMBL" id="MIFZ01000044">
    <property type="protein sequence ID" value="OSY53930.1"/>
    <property type="molecule type" value="Genomic_DNA"/>
</dbReference>
<dbReference type="AlphaFoldDB" id="A0A1Y2P2X4"/>
<dbReference type="Proteomes" id="UP000194318">
    <property type="component" value="Unassembled WGS sequence"/>
</dbReference>
<evidence type="ECO:0000313" key="4">
    <source>
        <dbReference type="Proteomes" id="UP000194318"/>
    </source>
</evidence>
<feature type="compositionally biased region" description="Basic residues" evidence="1">
    <location>
        <begin position="181"/>
        <end position="194"/>
    </location>
</feature>
<feature type="compositionally biased region" description="Polar residues" evidence="1">
    <location>
        <begin position="220"/>
        <end position="233"/>
    </location>
</feature>
<dbReference type="CDD" id="cd00090">
    <property type="entry name" value="HTH_ARSR"/>
    <property type="match status" value="1"/>
</dbReference>
<dbReference type="RefSeq" id="WP_107067026.1">
    <property type="nucleotide sequence ID" value="NZ_ASYR01000050.1"/>
</dbReference>
<organism evidence="3 4">
    <name type="scientific">Streptomyces fradiae ATCC 10745 = DSM 40063</name>
    <dbReference type="NCBI Taxonomy" id="1319510"/>
    <lineage>
        <taxon>Bacteria</taxon>
        <taxon>Bacillati</taxon>
        <taxon>Actinomycetota</taxon>
        <taxon>Actinomycetes</taxon>
        <taxon>Kitasatosporales</taxon>
        <taxon>Streptomycetaceae</taxon>
        <taxon>Streptomyces</taxon>
    </lineage>
</organism>
<name>A0A1Y2P2X4_STRFR</name>
<dbReference type="InterPro" id="IPR036390">
    <property type="entry name" value="WH_DNA-bd_sf"/>
</dbReference>
<feature type="domain" description="HTH arsR-type" evidence="2">
    <location>
        <begin position="88"/>
        <end position="115"/>
    </location>
</feature>
<evidence type="ECO:0000259" key="2">
    <source>
        <dbReference type="Pfam" id="PF01022"/>
    </source>
</evidence>
<evidence type="ECO:0000256" key="1">
    <source>
        <dbReference type="SAM" id="MobiDB-lite"/>
    </source>
</evidence>
<comment type="caution">
    <text evidence="3">The sequence shown here is derived from an EMBL/GenBank/DDBJ whole genome shotgun (WGS) entry which is preliminary data.</text>
</comment>
<protein>
    <recommendedName>
        <fullName evidence="2">HTH arsR-type domain-containing protein</fullName>
    </recommendedName>
</protein>
<dbReference type="Gene3D" id="1.10.10.10">
    <property type="entry name" value="Winged helix-like DNA-binding domain superfamily/Winged helix DNA-binding domain"/>
    <property type="match status" value="1"/>
</dbReference>
<dbReference type="InterPro" id="IPR036388">
    <property type="entry name" value="WH-like_DNA-bd_sf"/>
</dbReference>
<proteinExistence type="predicted"/>